<evidence type="ECO:0000313" key="4">
    <source>
        <dbReference type="Proteomes" id="UP000076420"/>
    </source>
</evidence>
<dbReference type="Proteomes" id="UP000076420">
    <property type="component" value="Unassembled WGS sequence"/>
</dbReference>
<dbReference type="InterPro" id="IPR006201">
    <property type="entry name" value="Neur_channel"/>
</dbReference>
<dbReference type="AlphaFoldDB" id="A0A2C9KUL5"/>
<protein>
    <recommendedName>
        <fullName evidence="2">Neurotransmitter-gated ion-channel ligand-binding domain-containing protein</fullName>
    </recommendedName>
</protein>
<dbReference type="InterPro" id="IPR036734">
    <property type="entry name" value="Neur_chan_lig-bd_sf"/>
</dbReference>
<feature type="signal peptide" evidence="1">
    <location>
        <begin position="1"/>
        <end position="17"/>
    </location>
</feature>
<accession>A0A2C9KUL5</accession>
<proteinExistence type="predicted"/>
<dbReference type="GO" id="GO:0005230">
    <property type="term" value="F:extracellular ligand-gated monoatomic ion channel activity"/>
    <property type="evidence" value="ECO:0007669"/>
    <property type="project" value="InterPro"/>
</dbReference>
<evidence type="ECO:0000313" key="3">
    <source>
        <dbReference type="EnsemblMetazoa" id="BGLB023726-PA"/>
    </source>
</evidence>
<dbReference type="VEuPathDB" id="VectorBase:BGLAX_044883"/>
<sequence>MAILLCVLVLLTIGVSASQGLMTRADVLKRLIEPTNPNVIPLDSDTPLDVSLSVKLLNIEGVNEDEEQVELTLWLGMRWSVPVFGWREDVATFDEISVPASLVWVPDLTILNSISYPDLLVADRAVVGSDGAVTFVPSLKVKVKCQNLRHFQGATCRLRAGSWTHSTKDVTLSIPEGADPLEYFQSEKYSVQVVSQTVKDEKYSCCKNTYDELSLVFTIRDKSLND</sequence>
<evidence type="ECO:0000256" key="1">
    <source>
        <dbReference type="SAM" id="SignalP"/>
    </source>
</evidence>
<dbReference type="GO" id="GO:0004888">
    <property type="term" value="F:transmembrane signaling receptor activity"/>
    <property type="evidence" value="ECO:0007669"/>
    <property type="project" value="InterPro"/>
</dbReference>
<dbReference type="RefSeq" id="XP_013093195.2">
    <property type="nucleotide sequence ID" value="XM_013237741.2"/>
</dbReference>
<keyword evidence="1" id="KW-0732">Signal</keyword>
<organism evidence="3 4">
    <name type="scientific">Biomphalaria glabrata</name>
    <name type="common">Bloodfluke planorb</name>
    <name type="synonym">Freshwater snail</name>
    <dbReference type="NCBI Taxonomy" id="6526"/>
    <lineage>
        <taxon>Eukaryota</taxon>
        <taxon>Metazoa</taxon>
        <taxon>Spiralia</taxon>
        <taxon>Lophotrochozoa</taxon>
        <taxon>Mollusca</taxon>
        <taxon>Gastropoda</taxon>
        <taxon>Heterobranchia</taxon>
        <taxon>Euthyneura</taxon>
        <taxon>Panpulmonata</taxon>
        <taxon>Hygrophila</taxon>
        <taxon>Lymnaeoidea</taxon>
        <taxon>Planorbidae</taxon>
        <taxon>Biomphalaria</taxon>
    </lineage>
</organism>
<dbReference type="GO" id="GO:0016020">
    <property type="term" value="C:membrane"/>
    <property type="evidence" value="ECO:0007669"/>
    <property type="project" value="InterPro"/>
</dbReference>
<dbReference type="EnsemblMetazoa" id="BGLB023726-RA">
    <property type="protein sequence ID" value="BGLB023726-PA"/>
    <property type="gene ID" value="BGLB023726"/>
</dbReference>
<feature type="chain" id="PRO_5012880738" description="Neurotransmitter-gated ion-channel ligand-binding domain-containing protein" evidence="1">
    <location>
        <begin position="18"/>
        <end position="226"/>
    </location>
</feature>
<evidence type="ECO:0000259" key="2">
    <source>
        <dbReference type="Pfam" id="PF02931"/>
    </source>
</evidence>
<dbReference type="PANTHER" id="PTHR18945">
    <property type="entry name" value="NEUROTRANSMITTER GATED ION CHANNEL"/>
    <property type="match status" value="1"/>
</dbReference>
<feature type="domain" description="Neurotransmitter-gated ion-channel ligand-binding" evidence="2">
    <location>
        <begin position="26"/>
        <end position="220"/>
    </location>
</feature>
<dbReference type="Pfam" id="PF02931">
    <property type="entry name" value="Neur_chan_LBD"/>
    <property type="match status" value="1"/>
</dbReference>
<dbReference type="Gene3D" id="2.70.170.10">
    <property type="entry name" value="Neurotransmitter-gated ion-channel ligand-binding domain"/>
    <property type="match status" value="1"/>
</dbReference>
<dbReference type="InterPro" id="IPR006202">
    <property type="entry name" value="Neur_chan_lig-bd"/>
</dbReference>
<name>A0A2C9KUL5_BIOGL</name>
<dbReference type="KEGG" id="bgt:106076934"/>
<dbReference type="SUPFAM" id="SSF63712">
    <property type="entry name" value="Nicotinic receptor ligand binding domain-like"/>
    <property type="match status" value="1"/>
</dbReference>
<gene>
    <name evidence="3" type="primary">106076934</name>
</gene>
<dbReference type="VEuPathDB" id="VectorBase:BGLB023726"/>
<dbReference type="OrthoDB" id="410315at2759"/>
<dbReference type="STRING" id="6526.A0A2C9KUL5"/>
<reference evidence="3" key="1">
    <citation type="submission" date="2020-05" db="UniProtKB">
        <authorList>
            <consortium name="EnsemblMetazoa"/>
        </authorList>
    </citation>
    <scope>IDENTIFICATION</scope>
    <source>
        <strain evidence="3">BB02</strain>
    </source>
</reference>